<keyword evidence="3" id="KW-1185">Reference proteome</keyword>
<sequence>MKRKFSERIPKAPWQIQSPSPRGHRLRRSSDSRFPITTPPTTTDISGKKGVKFTNLDDENRRPPRTESDNAKTSEYAFFKKLKEDASHKHHSCSESKEAYRGSNSKPRGSSRDRTNMVRNKSDDVRSSVFNKDVTEDSFESSHALPGSASRNSGSNRTRAQATLEDLHRKKKYMVEETENTLNPKGKGLDLFEETETQCRHANVFDRKRQKLLHWVRETSIPEIDYGSSLVSVLLSRLIPTSNGNNNVKNPKLMKVVPVDESMPLPSFESDIHFKELQLAPTKRFMDLGCDPYFGDATLSCRTKRSRNMVSCSYSPTSDAYKNHLDYTVWEPNSELLGGSAILCPNSDSYSILPFKEYGLVTSGYVKESDIFYQPPEYMVGREPCTPMLGWDFDRIDEERKLFNLSRDRADSELLGSSTMSCPMIDSDYVLPFREYGLREPSHVKELDVFCQPNEFMVREELGAPMLGWDFDSTDEERKLSNLSRYRVESKLLGSSPMSCPMIDSDYVLPFREYGLRETSHVKELDVFCQPNEYMVRKDLCVPMLGRDFDSTDEERNLSSLSRYRADSELLGGTAISCSMSDVDSVLPFKEYGLRASSHAEELDVFYKPNKYFVGRETCALMLGWDFDTAKERNSSNLSRRTAGHTSACIAGYHSHDDERLCLEGKYELQSDFHQIELPLNLSCIPTLLNRAWGCIDDGVWEGGTTFFSLQNDHWFRRKIINERLPYPNAESLLQLGGSSGDNYSSTCQALQFPREEISSQLLTCDDMNIRCLNDSPHKRTPTHFIKDNVNVHDSSALCLQISLDRQKAQPLGIDIDKPSWDGSEKEISFNDGDVNYIKL</sequence>
<feature type="compositionally biased region" description="Basic and acidic residues" evidence="1">
    <location>
        <begin position="58"/>
        <end position="72"/>
    </location>
</feature>
<accession>A0A2P6PUK5</accession>
<organism evidence="2 3">
    <name type="scientific">Rosa chinensis</name>
    <name type="common">China rose</name>
    <dbReference type="NCBI Taxonomy" id="74649"/>
    <lineage>
        <taxon>Eukaryota</taxon>
        <taxon>Viridiplantae</taxon>
        <taxon>Streptophyta</taxon>
        <taxon>Embryophyta</taxon>
        <taxon>Tracheophyta</taxon>
        <taxon>Spermatophyta</taxon>
        <taxon>Magnoliopsida</taxon>
        <taxon>eudicotyledons</taxon>
        <taxon>Gunneridae</taxon>
        <taxon>Pentapetalae</taxon>
        <taxon>rosids</taxon>
        <taxon>fabids</taxon>
        <taxon>Rosales</taxon>
        <taxon>Rosaceae</taxon>
        <taxon>Rosoideae</taxon>
        <taxon>Rosoideae incertae sedis</taxon>
        <taxon>Rosa</taxon>
    </lineage>
</organism>
<proteinExistence type="predicted"/>
<dbReference type="Gramene" id="PRQ25619">
    <property type="protein sequence ID" value="PRQ25619"/>
    <property type="gene ID" value="RchiOBHm_Chr6g0285611"/>
</dbReference>
<evidence type="ECO:0000313" key="2">
    <source>
        <dbReference type="EMBL" id="PRQ25619.1"/>
    </source>
</evidence>
<feature type="compositionally biased region" description="Basic and acidic residues" evidence="1">
    <location>
        <begin position="81"/>
        <end position="100"/>
    </location>
</feature>
<name>A0A2P6PUK5_ROSCH</name>
<protein>
    <submittedName>
        <fullName evidence="2">Uncharacterized protein</fullName>
    </submittedName>
</protein>
<evidence type="ECO:0000313" key="3">
    <source>
        <dbReference type="Proteomes" id="UP000238479"/>
    </source>
</evidence>
<evidence type="ECO:0000256" key="1">
    <source>
        <dbReference type="SAM" id="MobiDB-lite"/>
    </source>
</evidence>
<dbReference type="EMBL" id="PDCK01000044">
    <property type="protein sequence ID" value="PRQ25619.1"/>
    <property type="molecule type" value="Genomic_DNA"/>
</dbReference>
<gene>
    <name evidence="2" type="ORF">RchiOBHm_Chr6g0285611</name>
</gene>
<comment type="caution">
    <text evidence="2">The sequence shown here is derived from an EMBL/GenBank/DDBJ whole genome shotgun (WGS) entry which is preliminary data.</text>
</comment>
<feature type="compositionally biased region" description="Basic and acidic residues" evidence="1">
    <location>
        <begin position="1"/>
        <end position="10"/>
    </location>
</feature>
<feature type="compositionally biased region" description="Basic and acidic residues" evidence="1">
    <location>
        <begin position="110"/>
        <end position="126"/>
    </location>
</feature>
<feature type="region of interest" description="Disordered" evidence="1">
    <location>
        <begin position="1"/>
        <end position="160"/>
    </location>
</feature>
<feature type="compositionally biased region" description="Polar residues" evidence="1">
    <location>
        <begin position="149"/>
        <end position="160"/>
    </location>
</feature>
<dbReference type="AlphaFoldDB" id="A0A2P6PUK5"/>
<dbReference type="Proteomes" id="UP000238479">
    <property type="component" value="Chromosome 6"/>
</dbReference>
<reference evidence="2 3" key="1">
    <citation type="journal article" date="2018" name="Nat. Genet.">
        <title>The Rosa genome provides new insights in the design of modern roses.</title>
        <authorList>
            <person name="Bendahmane M."/>
        </authorList>
    </citation>
    <scope>NUCLEOTIDE SEQUENCE [LARGE SCALE GENOMIC DNA]</scope>
    <source>
        <strain evidence="3">cv. Old Blush</strain>
    </source>
</reference>